<organism evidence="3 4">
    <name type="scientific">Bionectria ochroleuca</name>
    <name type="common">Gliocladium roseum</name>
    <dbReference type="NCBI Taxonomy" id="29856"/>
    <lineage>
        <taxon>Eukaryota</taxon>
        <taxon>Fungi</taxon>
        <taxon>Dikarya</taxon>
        <taxon>Ascomycota</taxon>
        <taxon>Pezizomycotina</taxon>
        <taxon>Sordariomycetes</taxon>
        <taxon>Hypocreomycetidae</taxon>
        <taxon>Hypocreales</taxon>
        <taxon>Bionectriaceae</taxon>
        <taxon>Clonostachys</taxon>
    </lineage>
</organism>
<accession>A0A8H7N4S8</accession>
<sequence length="384" mass="43143">MSNNPIVVTTEHGASDKVPEAEVVTENVASPTAEAPTTAPEATPEAAPEAAPEVLHTAAVDAKVKELEEALEEERAYRGQAEADLEKKNNESADLRKRWREAAGELDRYLRQNQGYNQLTDQELIQKVSQLRFEIRNFTIQYFEDQIKDVSINGELLEYLQKYLNLPDDTYKTYLKTPEIRSAALRAFFWGFLKSEVFWQYRWAPAKASDCVFYMSDFIKTSLGIEDNSKDAPDASRKFHMWRANTSSLLLEATNQNLKEAASNVHKVCADHAKEMVKFISPLSSSKPDAIEKQLVRLINQSLEIDKEISKQVAFITWKFIDKGSSLVFDPETMELEPGKKKADEKSTIELVLAPGLVKSGKSSGDGFDVELRLLKPEVACAAT</sequence>
<dbReference type="Proteomes" id="UP000616885">
    <property type="component" value="Unassembled WGS sequence"/>
</dbReference>
<feature type="coiled-coil region" evidence="1">
    <location>
        <begin position="64"/>
        <end position="98"/>
    </location>
</feature>
<protein>
    <submittedName>
        <fullName evidence="3">Uncharacterized protein</fullName>
    </submittedName>
</protein>
<dbReference type="EMBL" id="JADCTT010000011">
    <property type="protein sequence ID" value="KAF9746529.1"/>
    <property type="molecule type" value="Genomic_DNA"/>
</dbReference>
<feature type="region of interest" description="Disordered" evidence="2">
    <location>
        <begin position="1"/>
        <end position="50"/>
    </location>
</feature>
<evidence type="ECO:0000313" key="4">
    <source>
        <dbReference type="Proteomes" id="UP000616885"/>
    </source>
</evidence>
<name>A0A8H7N4S8_BIOOC</name>
<evidence type="ECO:0000256" key="2">
    <source>
        <dbReference type="SAM" id="MobiDB-lite"/>
    </source>
</evidence>
<feature type="compositionally biased region" description="Low complexity" evidence="2">
    <location>
        <begin position="31"/>
        <end position="50"/>
    </location>
</feature>
<evidence type="ECO:0000256" key="1">
    <source>
        <dbReference type="SAM" id="Coils"/>
    </source>
</evidence>
<proteinExistence type="predicted"/>
<comment type="caution">
    <text evidence="3">The sequence shown here is derived from an EMBL/GenBank/DDBJ whole genome shotgun (WGS) entry which is preliminary data.</text>
</comment>
<gene>
    <name evidence="3" type="ORF">IM811_003434</name>
</gene>
<evidence type="ECO:0000313" key="3">
    <source>
        <dbReference type="EMBL" id="KAF9746529.1"/>
    </source>
</evidence>
<reference evidence="3" key="1">
    <citation type="submission" date="2020-10" db="EMBL/GenBank/DDBJ databases">
        <title>High-Quality Genome Resource of Clonostachys rosea strain S41 by Oxford Nanopore Long-Read Sequencing.</title>
        <authorList>
            <person name="Wang H."/>
        </authorList>
    </citation>
    <scope>NUCLEOTIDE SEQUENCE</scope>
    <source>
        <strain evidence="3">S41</strain>
    </source>
</reference>
<dbReference type="AlphaFoldDB" id="A0A8H7N4S8"/>
<keyword evidence="1" id="KW-0175">Coiled coil</keyword>